<dbReference type="PANTHER" id="PTHR46193:SF18">
    <property type="entry name" value="HEXITOL PHOSPHATASE B"/>
    <property type="match status" value="1"/>
</dbReference>
<evidence type="ECO:0000256" key="1">
    <source>
        <dbReference type="ARBA" id="ARBA00001946"/>
    </source>
</evidence>
<dbReference type="AlphaFoldDB" id="A0A6N8U7G4"/>
<evidence type="ECO:0000256" key="3">
    <source>
        <dbReference type="ARBA" id="ARBA00022723"/>
    </source>
</evidence>
<keyword evidence="7" id="KW-1185">Reference proteome</keyword>
<sequence length="217" mass="24986">MIKAVVFDMDGVLVDTEGFYRDRMIQVFEHYQIPYTVAACNELAGGSQKHYDEFLAKMLDGIMDPKEFHDRYEATFRDDPVDYEKIMYPGVHECIRDLKAGGYRVALASSSKMVNILEVLKAIQLEDEFEFLLSGEMFHESKPNPEIYLKAADMLGLKPQECLAIEDSTYGLRSAFDAGLHVLAKRDDRFGYDQDIAEMKFDDFQDILTYLRSKREA</sequence>
<dbReference type="Gene3D" id="3.40.50.1000">
    <property type="entry name" value="HAD superfamily/HAD-like"/>
    <property type="match status" value="1"/>
</dbReference>
<dbReference type="SFLD" id="SFLDG01129">
    <property type="entry name" value="C1.5:_HAD__Beta-PGM__Phosphata"/>
    <property type="match status" value="1"/>
</dbReference>
<organism evidence="6 7">
    <name type="scientific">Copranaerobaculum intestinale</name>
    <dbReference type="NCBI Taxonomy" id="2692629"/>
    <lineage>
        <taxon>Bacteria</taxon>
        <taxon>Bacillati</taxon>
        <taxon>Bacillota</taxon>
        <taxon>Erysipelotrichia</taxon>
        <taxon>Erysipelotrichales</taxon>
        <taxon>Erysipelotrichaceae</taxon>
        <taxon>Copranaerobaculum</taxon>
    </lineage>
</organism>
<keyword evidence="6" id="KW-0378">Hydrolase</keyword>
<evidence type="ECO:0000313" key="7">
    <source>
        <dbReference type="Proteomes" id="UP000434036"/>
    </source>
</evidence>
<comment type="cofactor">
    <cofactor evidence="1">
        <name>Mg(2+)</name>
        <dbReference type="ChEBI" id="CHEBI:18420"/>
    </cofactor>
</comment>
<dbReference type="InterPro" id="IPR051600">
    <property type="entry name" value="Beta-PGM-like"/>
</dbReference>
<dbReference type="SFLD" id="SFLDG01135">
    <property type="entry name" value="C1.5.6:_HAD__Beta-PGM__Phospha"/>
    <property type="match status" value="1"/>
</dbReference>
<dbReference type="NCBIfam" id="TIGR01549">
    <property type="entry name" value="HAD-SF-IA-v1"/>
    <property type="match status" value="1"/>
</dbReference>
<dbReference type="CDD" id="cd07505">
    <property type="entry name" value="HAD_BPGM-like"/>
    <property type="match status" value="1"/>
</dbReference>
<dbReference type="Gene3D" id="1.10.150.240">
    <property type="entry name" value="Putative phosphatase, domain 2"/>
    <property type="match status" value="1"/>
</dbReference>
<name>A0A6N8U7G4_9FIRM</name>
<comment type="similarity">
    <text evidence="2">Belongs to the HAD-like hydrolase superfamily. CbbY/CbbZ/Gph/YieH family.</text>
</comment>
<comment type="caution">
    <text evidence="6">The sequence shown here is derived from an EMBL/GenBank/DDBJ whole genome shotgun (WGS) entry which is preliminary data.</text>
</comment>
<gene>
    <name evidence="6" type="ORF">GSF08_09265</name>
</gene>
<dbReference type="Proteomes" id="UP000434036">
    <property type="component" value="Unassembled WGS sequence"/>
</dbReference>
<dbReference type="GO" id="GO:0046872">
    <property type="term" value="F:metal ion binding"/>
    <property type="evidence" value="ECO:0007669"/>
    <property type="project" value="UniProtKB-KW"/>
</dbReference>
<evidence type="ECO:0000256" key="5">
    <source>
        <dbReference type="ARBA" id="ARBA00023277"/>
    </source>
</evidence>
<evidence type="ECO:0000313" key="6">
    <source>
        <dbReference type="EMBL" id="MXQ74126.1"/>
    </source>
</evidence>
<dbReference type="InterPro" id="IPR023198">
    <property type="entry name" value="PGP-like_dom2"/>
</dbReference>
<dbReference type="EMBL" id="WUUQ01000003">
    <property type="protein sequence ID" value="MXQ74126.1"/>
    <property type="molecule type" value="Genomic_DNA"/>
</dbReference>
<keyword evidence="5" id="KW-0119">Carbohydrate metabolism</keyword>
<protein>
    <submittedName>
        <fullName evidence="6">HAD-IA family hydrolase</fullName>
    </submittedName>
</protein>
<dbReference type="InterPro" id="IPR023214">
    <property type="entry name" value="HAD_sf"/>
</dbReference>
<keyword evidence="4" id="KW-0460">Magnesium</keyword>
<dbReference type="InterPro" id="IPR006439">
    <property type="entry name" value="HAD-SF_hydro_IA"/>
</dbReference>
<dbReference type="PANTHER" id="PTHR46193">
    <property type="entry name" value="6-PHOSPHOGLUCONATE PHOSPHATASE"/>
    <property type="match status" value="1"/>
</dbReference>
<dbReference type="SUPFAM" id="SSF56784">
    <property type="entry name" value="HAD-like"/>
    <property type="match status" value="1"/>
</dbReference>
<proteinExistence type="inferred from homology"/>
<evidence type="ECO:0000256" key="4">
    <source>
        <dbReference type="ARBA" id="ARBA00022842"/>
    </source>
</evidence>
<dbReference type="InterPro" id="IPR036412">
    <property type="entry name" value="HAD-like_sf"/>
</dbReference>
<dbReference type="NCBIfam" id="TIGR01509">
    <property type="entry name" value="HAD-SF-IA-v3"/>
    <property type="match status" value="1"/>
</dbReference>
<dbReference type="InterPro" id="IPR041492">
    <property type="entry name" value="HAD_2"/>
</dbReference>
<reference evidence="6 7" key="1">
    <citation type="submission" date="2019-12" db="EMBL/GenBank/DDBJ databases">
        <authorList>
            <person name="Yang R."/>
        </authorList>
    </citation>
    <scope>NUCLEOTIDE SEQUENCE [LARGE SCALE GENOMIC DNA]</scope>
    <source>
        <strain evidence="6 7">DONG20-135</strain>
    </source>
</reference>
<evidence type="ECO:0000256" key="2">
    <source>
        <dbReference type="ARBA" id="ARBA00006171"/>
    </source>
</evidence>
<accession>A0A6N8U7G4</accession>
<dbReference type="GO" id="GO:0016787">
    <property type="term" value="F:hydrolase activity"/>
    <property type="evidence" value="ECO:0007669"/>
    <property type="project" value="UniProtKB-KW"/>
</dbReference>
<keyword evidence="3" id="KW-0479">Metal-binding</keyword>
<dbReference type="RefSeq" id="WP_160625513.1">
    <property type="nucleotide sequence ID" value="NZ_WUUQ01000003.1"/>
</dbReference>
<dbReference type="Pfam" id="PF13419">
    <property type="entry name" value="HAD_2"/>
    <property type="match status" value="1"/>
</dbReference>
<dbReference type="SFLD" id="SFLDS00003">
    <property type="entry name" value="Haloacid_Dehalogenase"/>
    <property type="match status" value="1"/>
</dbReference>
<reference evidence="6 7" key="2">
    <citation type="submission" date="2020-01" db="EMBL/GenBank/DDBJ databases">
        <title>Clostridiaceae sp. nov. isolated from the gut of human by culturomics.</title>
        <authorList>
            <person name="Chang Y."/>
        </authorList>
    </citation>
    <scope>NUCLEOTIDE SEQUENCE [LARGE SCALE GENOMIC DNA]</scope>
    <source>
        <strain evidence="6 7">DONG20-135</strain>
    </source>
</reference>